<dbReference type="SUPFAM" id="SSF63825">
    <property type="entry name" value="YWTD domain"/>
    <property type="match status" value="1"/>
</dbReference>
<organism evidence="1 2">
    <name type="scientific">Aphidius gifuensis</name>
    <name type="common">Parasitoid wasp</name>
    <dbReference type="NCBI Taxonomy" id="684658"/>
    <lineage>
        <taxon>Eukaryota</taxon>
        <taxon>Metazoa</taxon>
        <taxon>Ecdysozoa</taxon>
        <taxon>Arthropoda</taxon>
        <taxon>Hexapoda</taxon>
        <taxon>Insecta</taxon>
        <taxon>Pterygota</taxon>
        <taxon>Neoptera</taxon>
        <taxon>Endopterygota</taxon>
        <taxon>Hymenoptera</taxon>
        <taxon>Apocrita</taxon>
        <taxon>Ichneumonoidea</taxon>
        <taxon>Braconidae</taxon>
        <taxon>Aphidiinae</taxon>
        <taxon>Aphidius</taxon>
    </lineage>
</organism>
<evidence type="ECO:0000313" key="2">
    <source>
        <dbReference type="Proteomes" id="UP000639338"/>
    </source>
</evidence>
<dbReference type="InterPro" id="IPR011042">
    <property type="entry name" value="6-blade_b-propeller_TolB-like"/>
</dbReference>
<dbReference type="Gene3D" id="2.120.10.30">
    <property type="entry name" value="TolB, C-terminal domain"/>
    <property type="match status" value="1"/>
</dbReference>
<evidence type="ECO:0000313" key="1">
    <source>
        <dbReference type="EMBL" id="KAF7992168.1"/>
    </source>
</evidence>
<dbReference type="AlphaFoldDB" id="A0A834XTG9"/>
<name>A0A834XTG9_APHGI</name>
<dbReference type="Proteomes" id="UP000639338">
    <property type="component" value="Unassembled WGS sequence"/>
</dbReference>
<comment type="caution">
    <text evidence="1">The sequence shown here is derived from an EMBL/GenBank/DDBJ whole genome shotgun (WGS) entry which is preliminary data.</text>
</comment>
<accession>A0A834XTG9</accession>
<sequence length="205" mass="23972">MERSKKNNISILCAIIIACLNGYDDSKKFTRINRISEIFNKATSASLDWTTGNIYWIEHDKEAYRYSIKFTNKLFEEPQYIIQPAKMSMVKIQVYPKRNEIFFSDKTNIWYTSTLPNSTANLLFSSSTDDTWENLFGVFDFVIDYAHDRLWWNDVTTLYSVDISGSTRPLNAQQIKSQEFNSTTSDLLVFNNTSYWLAAEDYEDE</sequence>
<dbReference type="EMBL" id="JACMRX010000003">
    <property type="protein sequence ID" value="KAF7992168.1"/>
    <property type="molecule type" value="Genomic_DNA"/>
</dbReference>
<keyword evidence="2" id="KW-1185">Reference proteome</keyword>
<gene>
    <name evidence="1" type="ORF">HCN44_001493</name>
</gene>
<protein>
    <submittedName>
        <fullName evidence="1">Uncharacterized protein</fullName>
    </submittedName>
</protein>
<proteinExistence type="predicted"/>
<dbReference type="PROSITE" id="PS51257">
    <property type="entry name" value="PROKAR_LIPOPROTEIN"/>
    <property type="match status" value="1"/>
</dbReference>
<reference evidence="1 2" key="1">
    <citation type="submission" date="2020-08" db="EMBL/GenBank/DDBJ databases">
        <title>Aphidius gifuensis genome sequencing and assembly.</title>
        <authorList>
            <person name="Du Z."/>
        </authorList>
    </citation>
    <scope>NUCLEOTIDE SEQUENCE [LARGE SCALE GENOMIC DNA]</scope>
    <source>
        <strain evidence="1">YNYX2018</strain>
        <tissue evidence="1">Adults</tissue>
    </source>
</reference>